<dbReference type="Gene3D" id="3.40.50.2000">
    <property type="entry name" value="Glycogen Phosphorylase B"/>
    <property type="match status" value="2"/>
</dbReference>
<dbReference type="CDD" id="cd03801">
    <property type="entry name" value="GT4_PimA-like"/>
    <property type="match status" value="1"/>
</dbReference>
<dbReference type="AlphaFoldDB" id="A0A937D6Q2"/>
<proteinExistence type="predicted"/>
<feature type="domain" description="Glycosyl transferase family 1" evidence="1">
    <location>
        <begin position="219"/>
        <end position="343"/>
    </location>
</feature>
<dbReference type="InterPro" id="IPR001296">
    <property type="entry name" value="Glyco_trans_1"/>
</dbReference>
<comment type="caution">
    <text evidence="2">The sequence shown here is derived from an EMBL/GenBank/DDBJ whole genome shotgun (WGS) entry which is preliminary data.</text>
</comment>
<gene>
    <name evidence="2" type="ORF">JJQ60_14150</name>
</gene>
<evidence type="ECO:0000313" key="3">
    <source>
        <dbReference type="Proteomes" id="UP000651057"/>
    </source>
</evidence>
<dbReference type="Proteomes" id="UP000651057">
    <property type="component" value="Unassembled WGS sequence"/>
</dbReference>
<dbReference type="RefSeq" id="WP_201921334.1">
    <property type="nucleotide sequence ID" value="NZ_BAABAX010000031.1"/>
</dbReference>
<reference evidence="2" key="1">
    <citation type="submission" date="2021-01" db="EMBL/GenBank/DDBJ databases">
        <authorList>
            <person name="Zhong Y.L."/>
        </authorList>
    </citation>
    <scope>NUCLEOTIDE SEQUENCE</scope>
    <source>
        <strain evidence="2">KCTC 23302</strain>
    </source>
</reference>
<dbReference type="GO" id="GO:0016757">
    <property type="term" value="F:glycosyltransferase activity"/>
    <property type="evidence" value="ECO:0007669"/>
    <property type="project" value="InterPro"/>
</dbReference>
<protein>
    <submittedName>
        <fullName evidence="2">Glycosyltransferase family 4 protein</fullName>
    </submittedName>
</protein>
<dbReference type="SUPFAM" id="SSF53756">
    <property type="entry name" value="UDP-Glycosyltransferase/glycogen phosphorylase"/>
    <property type="match status" value="1"/>
</dbReference>
<accession>A0A937D6Q2</accession>
<dbReference type="Pfam" id="PF00534">
    <property type="entry name" value="Glycos_transf_1"/>
    <property type="match status" value="1"/>
</dbReference>
<evidence type="ECO:0000313" key="2">
    <source>
        <dbReference type="EMBL" id="MBL0684669.1"/>
    </source>
</evidence>
<organism evidence="2 3">
    <name type="scientific">Aquimarina mytili</name>
    <dbReference type="NCBI Taxonomy" id="874423"/>
    <lineage>
        <taxon>Bacteria</taxon>
        <taxon>Pseudomonadati</taxon>
        <taxon>Bacteroidota</taxon>
        <taxon>Flavobacteriia</taxon>
        <taxon>Flavobacteriales</taxon>
        <taxon>Flavobacteriaceae</taxon>
        <taxon>Aquimarina</taxon>
    </lineage>
</organism>
<dbReference type="InterPro" id="IPR050194">
    <property type="entry name" value="Glycosyltransferase_grp1"/>
</dbReference>
<dbReference type="PANTHER" id="PTHR45947:SF3">
    <property type="entry name" value="SULFOQUINOVOSYL TRANSFERASE SQD2"/>
    <property type="match status" value="1"/>
</dbReference>
<dbReference type="EMBL" id="JAERQJ010000005">
    <property type="protein sequence ID" value="MBL0684669.1"/>
    <property type="molecule type" value="Genomic_DNA"/>
</dbReference>
<sequence>MKKLLILGQIPKEYGGSYTTGVANVIIEIANILKESYDTNIYATNLNSYKPIKHHDITFLGYSKKLLLKLLFFELIKRPIGAIKELRNYKNEFGVPQYKFLLYRILIKNYIKELQPDIINAHGMMFSPIMKHLKLSKKTYFSFHGFMHNDPNSILANQERGISMQKLYKNGAKYVFNPTYLNPEMKDIGETELKINSDNASIISNGVNVSTFKYSELDRELVRREMGVLDGDKVFISVGALTHRKNHLGFIEFLKRNLFKGSYWIIGKVESEETRDKILHLVNSKELPFTIKLFSYMPNSELYRYYSASDVYAHPSTSEGQALVVFEAMCCGMPVLVNKEIKGTIGLDNSYDKYLQFVDLKNDDIPSFIVNRTQLSEKCKEELSWEVTAKKYVRFFGNNS</sequence>
<evidence type="ECO:0000259" key="1">
    <source>
        <dbReference type="Pfam" id="PF00534"/>
    </source>
</evidence>
<name>A0A937D6Q2_9FLAO</name>
<dbReference type="PANTHER" id="PTHR45947">
    <property type="entry name" value="SULFOQUINOVOSYL TRANSFERASE SQD2"/>
    <property type="match status" value="1"/>
</dbReference>
<keyword evidence="3" id="KW-1185">Reference proteome</keyword>